<keyword evidence="3" id="KW-1133">Transmembrane helix</keyword>
<evidence type="ECO:0000313" key="6">
    <source>
        <dbReference type="Proteomes" id="UP000824890"/>
    </source>
</evidence>
<dbReference type="SUPFAM" id="SSF52540">
    <property type="entry name" value="P-loop containing nucleoside triphosphate hydrolases"/>
    <property type="match status" value="1"/>
</dbReference>
<feature type="transmembrane region" description="Helical" evidence="3">
    <location>
        <begin position="69"/>
        <end position="88"/>
    </location>
</feature>
<dbReference type="InterPro" id="IPR038718">
    <property type="entry name" value="SNF2-like_sf"/>
</dbReference>
<keyword evidence="6" id="KW-1185">Reference proteome</keyword>
<keyword evidence="3" id="KW-0472">Membrane</keyword>
<accession>A0ABQ8EME8</accession>
<feature type="transmembrane region" description="Helical" evidence="3">
    <location>
        <begin position="116"/>
        <end position="145"/>
    </location>
</feature>
<organism evidence="5 6">
    <name type="scientific">Brassica napus</name>
    <name type="common">Rape</name>
    <dbReference type="NCBI Taxonomy" id="3708"/>
    <lineage>
        <taxon>Eukaryota</taxon>
        <taxon>Viridiplantae</taxon>
        <taxon>Streptophyta</taxon>
        <taxon>Embryophyta</taxon>
        <taxon>Tracheophyta</taxon>
        <taxon>Spermatophyta</taxon>
        <taxon>Magnoliopsida</taxon>
        <taxon>eudicotyledons</taxon>
        <taxon>Gunneridae</taxon>
        <taxon>Pentapetalae</taxon>
        <taxon>rosids</taxon>
        <taxon>malvids</taxon>
        <taxon>Brassicales</taxon>
        <taxon>Brassicaceae</taxon>
        <taxon>Brassiceae</taxon>
        <taxon>Brassica</taxon>
    </lineage>
</organism>
<dbReference type="InterPro" id="IPR000330">
    <property type="entry name" value="SNF2_N"/>
</dbReference>
<evidence type="ECO:0000313" key="5">
    <source>
        <dbReference type="EMBL" id="KAH0942867.1"/>
    </source>
</evidence>
<keyword evidence="1" id="KW-0547">Nucleotide-binding</keyword>
<sequence length="183" mass="21096">MSSKVWFLDHEDLFMSLPLHTTKINFHPDCREFGITVTLKPHQVEGVSSLIYKYLLSVNVLLGYEVPPLFFRNAIFVIVSMLSLIYRLSRWVVLCPLSVTDGWVEETKGSLQNMKFLAVCNYIVLFVSFQESLLLFNVLFTTYAIALMDQDFLSQIRWQYAVIDEAQILKNPNSVVIGKVYLS</sequence>
<name>A0ABQ8EME8_BRANA</name>
<keyword evidence="2" id="KW-0067">ATP-binding</keyword>
<comment type="caution">
    <text evidence="5">The sequence shown here is derived from an EMBL/GenBank/DDBJ whole genome shotgun (WGS) entry which is preliminary data.</text>
</comment>
<dbReference type="Gene3D" id="3.40.50.10810">
    <property type="entry name" value="Tandem AAA-ATPase domain"/>
    <property type="match status" value="1"/>
</dbReference>
<evidence type="ECO:0000256" key="3">
    <source>
        <dbReference type="SAM" id="Phobius"/>
    </source>
</evidence>
<dbReference type="PANTHER" id="PTHR47157">
    <property type="entry name" value="CHROMODOMAIN-HELICASE-DNA-BINDING PROTEIN 1-LIKE"/>
    <property type="match status" value="1"/>
</dbReference>
<dbReference type="EMBL" id="JAGKQM010000001">
    <property type="protein sequence ID" value="KAH0942867.1"/>
    <property type="molecule type" value="Genomic_DNA"/>
</dbReference>
<protein>
    <recommendedName>
        <fullName evidence="4">SNF2 N-terminal domain-containing protein</fullName>
    </recommendedName>
</protein>
<keyword evidence="3" id="KW-0812">Transmembrane</keyword>
<dbReference type="Pfam" id="PF00176">
    <property type="entry name" value="SNF2-rel_dom"/>
    <property type="match status" value="1"/>
</dbReference>
<evidence type="ECO:0000259" key="4">
    <source>
        <dbReference type="Pfam" id="PF00176"/>
    </source>
</evidence>
<dbReference type="Proteomes" id="UP000824890">
    <property type="component" value="Unassembled WGS sequence"/>
</dbReference>
<evidence type="ECO:0000256" key="2">
    <source>
        <dbReference type="ARBA" id="ARBA00022840"/>
    </source>
</evidence>
<dbReference type="InterPro" id="IPR027417">
    <property type="entry name" value="P-loop_NTPase"/>
</dbReference>
<evidence type="ECO:0000256" key="1">
    <source>
        <dbReference type="ARBA" id="ARBA00022741"/>
    </source>
</evidence>
<dbReference type="InterPro" id="IPR031053">
    <property type="entry name" value="ALC1"/>
</dbReference>
<dbReference type="PANTHER" id="PTHR47157:SF1">
    <property type="entry name" value="CHROMODOMAIN-HELICASE-DNA-BINDING PROTEIN 1-LIKE"/>
    <property type="match status" value="1"/>
</dbReference>
<feature type="domain" description="SNF2 N-terminal" evidence="4">
    <location>
        <begin position="90"/>
        <end position="177"/>
    </location>
</feature>
<proteinExistence type="predicted"/>
<reference evidence="5 6" key="1">
    <citation type="submission" date="2021-05" db="EMBL/GenBank/DDBJ databases">
        <title>Genome Assembly of Synthetic Allotetraploid Brassica napus Reveals Homoeologous Exchanges between Subgenomes.</title>
        <authorList>
            <person name="Davis J.T."/>
        </authorList>
    </citation>
    <scope>NUCLEOTIDE SEQUENCE [LARGE SCALE GENOMIC DNA]</scope>
    <source>
        <strain evidence="6">cv. Da-Ae</strain>
        <tissue evidence="5">Seedling</tissue>
    </source>
</reference>
<gene>
    <name evidence="5" type="ORF">HID58_002504</name>
</gene>